<evidence type="ECO:0000256" key="8">
    <source>
        <dbReference type="SAM" id="Phobius"/>
    </source>
</evidence>
<evidence type="ECO:0000256" key="3">
    <source>
        <dbReference type="ARBA" id="ARBA00022692"/>
    </source>
</evidence>
<evidence type="ECO:0008006" key="12">
    <source>
        <dbReference type="Google" id="ProtNLM"/>
    </source>
</evidence>
<name>A0A2Y9D4L0_STOCA</name>
<evidence type="ECO:0000256" key="4">
    <source>
        <dbReference type="ARBA" id="ARBA00022989"/>
    </source>
</evidence>
<evidence type="ECO:0000256" key="6">
    <source>
        <dbReference type="ARBA" id="ARBA00023170"/>
    </source>
</evidence>
<dbReference type="VEuPathDB" id="VectorBase:SCAU016910"/>
<feature type="transmembrane region" description="Helical" evidence="8">
    <location>
        <begin position="331"/>
        <end position="353"/>
    </location>
</feature>
<organism evidence="10 11">
    <name type="scientific">Stomoxys calcitrans</name>
    <name type="common">Stable fly</name>
    <name type="synonym">Conops calcitrans</name>
    <dbReference type="NCBI Taxonomy" id="35570"/>
    <lineage>
        <taxon>Eukaryota</taxon>
        <taxon>Metazoa</taxon>
        <taxon>Ecdysozoa</taxon>
        <taxon>Arthropoda</taxon>
        <taxon>Hexapoda</taxon>
        <taxon>Insecta</taxon>
        <taxon>Pterygota</taxon>
        <taxon>Neoptera</taxon>
        <taxon>Endopterygota</taxon>
        <taxon>Diptera</taxon>
        <taxon>Brachycera</taxon>
        <taxon>Muscomorpha</taxon>
        <taxon>Muscoidea</taxon>
        <taxon>Muscidae</taxon>
        <taxon>Stomoxys</taxon>
    </lineage>
</organism>
<accession>A0A2Y9D4L0</accession>
<evidence type="ECO:0000313" key="10">
    <source>
        <dbReference type="EnsemblMetazoa" id="SCAU016910-PA"/>
    </source>
</evidence>
<evidence type="ECO:0000313" key="11">
    <source>
        <dbReference type="Proteomes" id="UP000095300"/>
    </source>
</evidence>
<feature type="transmembrane region" description="Helical" evidence="8">
    <location>
        <begin position="399"/>
        <end position="417"/>
    </location>
</feature>
<feature type="transmembrane region" description="Helical" evidence="8">
    <location>
        <begin position="588"/>
        <end position="611"/>
    </location>
</feature>
<keyword evidence="9" id="KW-0732">Signal</keyword>
<keyword evidence="4 8" id="KW-1133">Transmembrane helix</keyword>
<keyword evidence="5 8" id="KW-0472">Membrane</keyword>
<dbReference type="SUPFAM" id="SSF53850">
    <property type="entry name" value="Periplasmic binding protein-like II"/>
    <property type="match status" value="1"/>
</dbReference>
<sequence>MYSTLCLVAVFQGVFLLNSITCQRTKIHAEHMLTTNIGELSFDYETLLNAIHKEKAYDSLLIIHQTSPSKEKFLEVFTKYQAVEVPRLTMMPHGPQFSYKALYNSEIIVIILMAGKVDKTSMHYLAEALDYMRQTRILMVATNAGDFEDFKKQMLNLCESHMMINVLLSYHNISQNSSIQMFAGLHRLMPYPNYHWQLASFSTHHNHSLYPRHWLNMHNKTLRTFPDQFPPMSFVYSDSHGQLHVSGFSGLLVLAFAEHYNAHLEMYEPLVEGKLVHWVEISQMIKDRLIDLPMSIEETGSGSWHNMSSYVTVNRASFMVPLTPQFTLKEIFALLLDGYFLGSVLIFSLLLSFMHTLTKFVFEGTLEYFDFVINSKVMPGVLGQSFVEQQFTHLIGLRMIYFFVGFVGLNISTQFSANIHSYFTWPPYHRQFEEYRDLEHSSVTILMEGTDSVILSDWVEVHENITTHTENVTFFLVARQELNTSHGYIIESELWDIYNRRQEYFQRKVFHVPRGMTYFDMMVWGLRLQYNSPYKEAVDWFILNAHQMGFMDAWITQTYLDMSKSKRVPSHDPNAAVESQVLTVQHLYWVWILLTVVWLSSFLAFLMELLIHRCCCRNKKKNDLKRRIQL</sequence>
<dbReference type="PANTHER" id="PTHR42643">
    <property type="entry name" value="IONOTROPIC RECEPTOR 20A-RELATED"/>
    <property type="match status" value="1"/>
</dbReference>
<proteinExistence type="predicted"/>
<dbReference type="Proteomes" id="UP000095300">
    <property type="component" value="Unassembled WGS sequence"/>
</dbReference>
<reference evidence="10" key="1">
    <citation type="submission" date="2020-05" db="UniProtKB">
        <authorList>
            <consortium name="EnsemblMetazoa"/>
        </authorList>
    </citation>
    <scope>IDENTIFICATION</scope>
    <source>
        <strain evidence="10">USDA</strain>
    </source>
</reference>
<keyword evidence="6" id="KW-0675">Receptor</keyword>
<dbReference type="InterPro" id="IPR052192">
    <property type="entry name" value="Insect_Ionotropic_Sensory_Rcpt"/>
</dbReference>
<keyword evidence="2" id="KW-1003">Cell membrane</keyword>
<keyword evidence="11" id="KW-1185">Reference proteome</keyword>
<feature type="chain" id="PRO_5016095461" description="Ionotropic glutamate receptor C-terminal domain-containing protein" evidence="9">
    <location>
        <begin position="23"/>
        <end position="630"/>
    </location>
</feature>
<dbReference type="PANTHER" id="PTHR42643:SF41">
    <property type="entry name" value="IONOTROPIC RECEPTOR 20A-RELATED"/>
    <property type="match status" value="1"/>
</dbReference>
<protein>
    <recommendedName>
        <fullName evidence="12">Ionotropic glutamate receptor C-terminal domain-containing protein</fullName>
    </recommendedName>
</protein>
<dbReference type="AlphaFoldDB" id="A0A2Y9D4L0"/>
<dbReference type="EnsemblMetazoa" id="SCAU016910-RA">
    <property type="protein sequence ID" value="SCAU016910-PA"/>
    <property type="gene ID" value="SCAU016910"/>
</dbReference>
<evidence type="ECO:0000256" key="5">
    <source>
        <dbReference type="ARBA" id="ARBA00023136"/>
    </source>
</evidence>
<dbReference type="GO" id="GO:0005886">
    <property type="term" value="C:plasma membrane"/>
    <property type="evidence" value="ECO:0007669"/>
    <property type="project" value="UniProtKB-SubCell"/>
</dbReference>
<keyword evidence="7" id="KW-0325">Glycoprotein</keyword>
<evidence type="ECO:0000256" key="2">
    <source>
        <dbReference type="ARBA" id="ARBA00022475"/>
    </source>
</evidence>
<comment type="subcellular location">
    <subcellularLocation>
        <location evidence="1">Cell membrane</location>
        <topology evidence="1">Multi-pass membrane protein</topology>
    </subcellularLocation>
</comment>
<evidence type="ECO:0000256" key="1">
    <source>
        <dbReference type="ARBA" id="ARBA00004651"/>
    </source>
</evidence>
<keyword evidence="3 8" id="KW-0812">Transmembrane</keyword>
<evidence type="ECO:0000256" key="9">
    <source>
        <dbReference type="SAM" id="SignalP"/>
    </source>
</evidence>
<evidence type="ECO:0000256" key="7">
    <source>
        <dbReference type="ARBA" id="ARBA00023180"/>
    </source>
</evidence>
<feature type="signal peptide" evidence="9">
    <location>
        <begin position="1"/>
        <end position="22"/>
    </location>
</feature>